<dbReference type="EMBL" id="JASJUS010000029">
    <property type="protein sequence ID" value="MDL2080008.1"/>
    <property type="molecule type" value="Genomic_DNA"/>
</dbReference>
<sequence length="121" mass="13118">MRGVHKPVSVKGLAYDIFGSLWGVLELAALTASGSLRGVSLEGFVAARRAEVDGILESVRAVGDFSADTMSVFERQGGWHEGREVMPEYLMMYSGCIESYPPDTSDPAVLRRMVRMGGTCN</sequence>
<gene>
    <name evidence="1" type="ORF">QNN03_26555</name>
</gene>
<protein>
    <submittedName>
        <fullName evidence="1">Uncharacterized protein</fullName>
    </submittedName>
</protein>
<accession>A0ABT7J8Z9</accession>
<comment type="caution">
    <text evidence="1">The sequence shown here is derived from an EMBL/GenBank/DDBJ whole genome shotgun (WGS) entry which is preliminary data.</text>
</comment>
<proteinExistence type="predicted"/>
<dbReference type="RefSeq" id="WP_285435499.1">
    <property type="nucleotide sequence ID" value="NZ_JASJUS010000029.1"/>
</dbReference>
<organism evidence="1 2">
    <name type="scientific">Streptomyces fuscus</name>
    <dbReference type="NCBI Taxonomy" id="3048495"/>
    <lineage>
        <taxon>Bacteria</taxon>
        <taxon>Bacillati</taxon>
        <taxon>Actinomycetota</taxon>
        <taxon>Actinomycetes</taxon>
        <taxon>Kitasatosporales</taxon>
        <taxon>Streptomycetaceae</taxon>
        <taxon>Streptomyces</taxon>
    </lineage>
</organism>
<evidence type="ECO:0000313" key="2">
    <source>
        <dbReference type="Proteomes" id="UP001241926"/>
    </source>
</evidence>
<reference evidence="1 2" key="1">
    <citation type="submission" date="2023-05" db="EMBL/GenBank/DDBJ databases">
        <title>Streptomyces fuscus sp. nov., a brown-black pigment producing actinomyces isolated from dry sand of Sea duck farm.</title>
        <authorList>
            <person name="Xie J."/>
            <person name="Shen N."/>
        </authorList>
    </citation>
    <scope>NUCLEOTIDE SEQUENCE [LARGE SCALE GENOMIC DNA]</scope>
    <source>
        <strain evidence="1 2">GXMU-J15</strain>
    </source>
</reference>
<dbReference type="Proteomes" id="UP001241926">
    <property type="component" value="Unassembled WGS sequence"/>
</dbReference>
<keyword evidence="2" id="KW-1185">Reference proteome</keyword>
<evidence type="ECO:0000313" key="1">
    <source>
        <dbReference type="EMBL" id="MDL2080008.1"/>
    </source>
</evidence>
<name>A0ABT7J8Z9_9ACTN</name>